<evidence type="ECO:0000256" key="1">
    <source>
        <dbReference type="SAM" id="Phobius"/>
    </source>
</evidence>
<sequence length="108" mass="12713">MKSVKNASKLQLLVPIAISFFGTGRTRVLSKRTHISRRFLRNSRRRFFRLSQEPLDHFSPLTPWCLLFFYICCLFTLPFLQNALSSIKAKQEFNSAEQVYMAAHWVWA</sequence>
<accession>A0A8X6NVF3</accession>
<protein>
    <submittedName>
        <fullName evidence="2">Uncharacterized protein</fullName>
    </submittedName>
</protein>
<reference evidence="2" key="1">
    <citation type="submission" date="2020-08" db="EMBL/GenBank/DDBJ databases">
        <title>Multicomponent nature underlies the extraordinary mechanical properties of spider dragline silk.</title>
        <authorList>
            <person name="Kono N."/>
            <person name="Nakamura H."/>
            <person name="Mori M."/>
            <person name="Yoshida Y."/>
            <person name="Ohtoshi R."/>
            <person name="Malay A.D."/>
            <person name="Moran D.A.P."/>
            <person name="Tomita M."/>
            <person name="Numata K."/>
            <person name="Arakawa K."/>
        </authorList>
    </citation>
    <scope>NUCLEOTIDE SEQUENCE</scope>
</reference>
<keyword evidence="3" id="KW-1185">Reference proteome</keyword>
<comment type="caution">
    <text evidence="2">The sequence shown here is derived from an EMBL/GenBank/DDBJ whole genome shotgun (WGS) entry which is preliminary data.</text>
</comment>
<keyword evidence="1" id="KW-1133">Transmembrane helix</keyword>
<dbReference type="AlphaFoldDB" id="A0A8X6NVF3"/>
<keyword evidence="1" id="KW-0812">Transmembrane</keyword>
<keyword evidence="1" id="KW-0472">Membrane</keyword>
<evidence type="ECO:0000313" key="3">
    <source>
        <dbReference type="Proteomes" id="UP000887013"/>
    </source>
</evidence>
<name>A0A8X6NVF3_NEPPI</name>
<dbReference type="Proteomes" id="UP000887013">
    <property type="component" value="Unassembled WGS sequence"/>
</dbReference>
<dbReference type="EMBL" id="BMAW01014000">
    <property type="protein sequence ID" value="GFT36983.1"/>
    <property type="molecule type" value="Genomic_DNA"/>
</dbReference>
<organism evidence="2 3">
    <name type="scientific">Nephila pilipes</name>
    <name type="common">Giant wood spider</name>
    <name type="synonym">Nephila maculata</name>
    <dbReference type="NCBI Taxonomy" id="299642"/>
    <lineage>
        <taxon>Eukaryota</taxon>
        <taxon>Metazoa</taxon>
        <taxon>Ecdysozoa</taxon>
        <taxon>Arthropoda</taxon>
        <taxon>Chelicerata</taxon>
        <taxon>Arachnida</taxon>
        <taxon>Araneae</taxon>
        <taxon>Araneomorphae</taxon>
        <taxon>Entelegynae</taxon>
        <taxon>Araneoidea</taxon>
        <taxon>Nephilidae</taxon>
        <taxon>Nephila</taxon>
    </lineage>
</organism>
<evidence type="ECO:0000313" key="2">
    <source>
        <dbReference type="EMBL" id="GFT36983.1"/>
    </source>
</evidence>
<feature type="transmembrane region" description="Helical" evidence="1">
    <location>
        <begin position="61"/>
        <end position="80"/>
    </location>
</feature>
<proteinExistence type="predicted"/>
<gene>
    <name evidence="2" type="ORF">NPIL_91801</name>
</gene>